<dbReference type="Pfam" id="PF01814">
    <property type="entry name" value="Hemerythrin"/>
    <property type="match status" value="1"/>
</dbReference>
<comment type="caution">
    <text evidence="2">The sequence shown here is derived from an EMBL/GenBank/DDBJ whole genome shotgun (WGS) entry which is preliminary data.</text>
</comment>
<dbReference type="AlphaFoldDB" id="A0AAN6P7W4"/>
<dbReference type="PANTHER" id="PTHR38048:SF2">
    <property type="entry name" value="HEMERYTHRIN-LIKE DOMAIN-CONTAINING PROTEIN"/>
    <property type="match status" value="1"/>
</dbReference>
<evidence type="ECO:0000313" key="3">
    <source>
        <dbReference type="Proteomes" id="UP001303115"/>
    </source>
</evidence>
<dbReference type="InterPro" id="IPR053206">
    <property type="entry name" value="Dimeric_xanthone_biosynth"/>
</dbReference>
<evidence type="ECO:0000259" key="1">
    <source>
        <dbReference type="Pfam" id="PF01814"/>
    </source>
</evidence>
<gene>
    <name evidence="2" type="ORF">C8A01DRAFT_41560</name>
</gene>
<dbReference type="PANTHER" id="PTHR38048">
    <property type="entry name" value="EXPRESSED PROTEIN"/>
    <property type="match status" value="1"/>
</dbReference>
<dbReference type="InterPro" id="IPR012312">
    <property type="entry name" value="Hemerythrin-like"/>
</dbReference>
<keyword evidence="3" id="KW-1185">Reference proteome</keyword>
<proteinExistence type="predicted"/>
<sequence length="255" mass="28471">MAPVYADHPFSLVPTPLFLAEDSQATDVFDELASEMALVHNIIIRGLNSIYLQAPHIKPADEKSFGSYMVNWYNLVHSHHNGEETMFFPAIERLTGVEGLMDANIEQHKAFHDGLDRCKAYADAVVAGKEKYEGSRVIEIIDDFGPALVKHLSDEIPTILGLRQYADKLAELPKLFQEEADSAMKGISLLGLVWAFSNIDSQYENGRWQSWPPAPAPLKILIRSVLWWTNAEARKFGAIDRTGNMKHLSAVPQAA</sequence>
<dbReference type="CDD" id="cd12108">
    <property type="entry name" value="Hr-like"/>
    <property type="match status" value="1"/>
</dbReference>
<dbReference type="Gene3D" id="1.20.120.520">
    <property type="entry name" value="nmb1532 protein domain like"/>
    <property type="match status" value="1"/>
</dbReference>
<accession>A0AAN6P7W4</accession>
<dbReference type="EMBL" id="MU854663">
    <property type="protein sequence ID" value="KAK4032003.1"/>
    <property type="molecule type" value="Genomic_DNA"/>
</dbReference>
<dbReference type="Proteomes" id="UP001303115">
    <property type="component" value="Unassembled WGS sequence"/>
</dbReference>
<name>A0AAN6P7W4_9PEZI</name>
<reference evidence="3" key="1">
    <citation type="journal article" date="2023" name="Mol. Phylogenet. Evol.">
        <title>Genome-scale phylogeny and comparative genomics of the fungal order Sordariales.</title>
        <authorList>
            <person name="Hensen N."/>
            <person name="Bonometti L."/>
            <person name="Westerberg I."/>
            <person name="Brannstrom I.O."/>
            <person name="Guillou S."/>
            <person name="Cros-Aarteil S."/>
            <person name="Calhoun S."/>
            <person name="Haridas S."/>
            <person name="Kuo A."/>
            <person name="Mondo S."/>
            <person name="Pangilinan J."/>
            <person name="Riley R."/>
            <person name="LaButti K."/>
            <person name="Andreopoulos B."/>
            <person name="Lipzen A."/>
            <person name="Chen C."/>
            <person name="Yan M."/>
            <person name="Daum C."/>
            <person name="Ng V."/>
            <person name="Clum A."/>
            <person name="Steindorff A."/>
            <person name="Ohm R.A."/>
            <person name="Martin F."/>
            <person name="Silar P."/>
            <person name="Natvig D.O."/>
            <person name="Lalanne C."/>
            <person name="Gautier V."/>
            <person name="Ament-Velasquez S.L."/>
            <person name="Kruys A."/>
            <person name="Hutchinson M.I."/>
            <person name="Powell A.J."/>
            <person name="Barry K."/>
            <person name="Miller A.N."/>
            <person name="Grigoriev I.V."/>
            <person name="Debuchy R."/>
            <person name="Gladieux P."/>
            <person name="Hiltunen Thoren M."/>
            <person name="Johannesson H."/>
        </authorList>
    </citation>
    <scope>NUCLEOTIDE SEQUENCE [LARGE SCALE GENOMIC DNA]</scope>
    <source>
        <strain evidence="3">CBS 284.82</strain>
    </source>
</reference>
<protein>
    <recommendedName>
        <fullName evidence="1">Hemerythrin-like domain-containing protein</fullName>
    </recommendedName>
</protein>
<feature type="domain" description="Hemerythrin-like" evidence="1">
    <location>
        <begin position="36"/>
        <end position="155"/>
    </location>
</feature>
<evidence type="ECO:0000313" key="2">
    <source>
        <dbReference type="EMBL" id="KAK4032003.1"/>
    </source>
</evidence>
<organism evidence="2 3">
    <name type="scientific">Parachaetomium inaequale</name>
    <dbReference type="NCBI Taxonomy" id="2588326"/>
    <lineage>
        <taxon>Eukaryota</taxon>
        <taxon>Fungi</taxon>
        <taxon>Dikarya</taxon>
        <taxon>Ascomycota</taxon>
        <taxon>Pezizomycotina</taxon>
        <taxon>Sordariomycetes</taxon>
        <taxon>Sordariomycetidae</taxon>
        <taxon>Sordariales</taxon>
        <taxon>Chaetomiaceae</taxon>
        <taxon>Parachaetomium</taxon>
    </lineage>
</organism>